<dbReference type="GO" id="GO:0043169">
    <property type="term" value="F:cation binding"/>
    <property type="evidence" value="ECO:0007669"/>
    <property type="project" value="InterPro"/>
</dbReference>
<evidence type="ECO:0000313" key="12">
    <source>
        <dbReference type="Proteomes" id="UP001210925"/>
    </source>
</evidence>
<dbReference type="SUPFAM" id="SSF49452">
    <property type="entry name" value="Starch-binding domain-like"/>
    <property type="match status" value="1"/>
</dbReference>
<keyword evidence="5 9" id="KW-0378">Hydrolase</keyword>
<dbReference type="InterPro" id="IPR017853">
    <property type="entry name" value="GH"/>
</dbReference>
<dbReference type="Proteomes" id="UP001210925">
    <property type="component" value="Unassembled WGS sequence"/>
</dbReference>
<evidence type="ECO:0000256" key="5">
    <source>
        <dbReference type="ARBA" id="ARBA00022801"/>
    </source>
</evidence>
<dbReference type="PANTHER" id="PTHR43447">
    <property type="entry name" value="ALPHA-AMYLASE"/>
    <property type="match status" value="1"/>
</dbReference>
<keyword evidence="12" id="KW-1185">Reference proteome</keyword>
<evidence type="ECO:0000256" key="8">
    <source>
        <dbReference type="RuleBase" id="RU003615"/>
    </source>
</evidence>
<dbReference type="GO" id="GO:2001070">
    <property type="term" value="F:starch binding"/>
    <property type="evidence" value="ECO:0007669"/>
    <property type="project" value="InterPro"/>
</dbReference>
<evidence type="ECO:0000256" key="7">
    <source>
        <dbReference type="ARBA" id="ARBA00023295"/>
    </source>
</evidence>
<dbReference type="GO" id="GO:0005975">
    <property type="term" value="P:carbohydrate metabolic process"/>
    <property type="evidence" value="ECO:0007669"/>
    <property type="project" value="InterPro"/>
</dbReference>
<sequence>MVIIKKESQPNRIKMNTLFVALLSQSTVAQFTVNSAQKNVGVQLFQWNFNDIANECVNFLGPNGYAWVQTSPVAAHAGNAFDGQTFPWYLAYQPLAYKIGNRLGTEQEFAKMVQTCKNAGVDVVVDVVLNHNAYVNKQDTWGFGLTQGWSTADFNENLPDAGLTKDNYHDSICDDNVGTSAHPYTDFNQQNCRAGTLVDIATEQPVVRQKIANYLNALLSYGVIGFRTDLATYIPSNDWRAIQSLLNKNYRGNSAYFGQEAYPMPSSNNFQDYTQIGRVINVNGYTMPVGKAFRNIGTSVDQLGNILQNQARPLANEAVSVTFIENHDQVRNTDGQNYLPLSRMDINLYNQAMAFNILYPYGLAQVHSDYYFQWNGGTDSNRETPVSAPFNSTGYILPISANPSKWFQQHRLPAVYSLVRVRNYMGSTAPSAITNNGLGSNQIYWNVPGKAFVAINSARGSQNLNMNNVVATGLPAGIYCNMVYAYSSNGTCKLWHGTSINGDQIMYTVDASGNTQLNIRSTDLNKVVVLYGGNDGYLKNVPPTTTSTFATTATQTPVSNNVPVTFKVTHDSGFGDNVYVVGSFNNWATCAGVSCSWTAGNVWSCPTTLSNGVSYEWKAIQYGTASGTTCTNPKWSPGSNSDIVVTSGAVATLSY</sequence>
<evidence type="ECO:0000256" key="3">
    <source>
        <dbReference type="ARBA" id="ARBA00008061"/>
    </source>
</evidence>
<dbReference type="Pfam" id="PF00128">
    <property type="entry name" value="Alpha-amylase"/>
    <property type="match status" value="1"/>
</dbReference>
<dbReference type="SMART" id="SM00642">
    <property type="entry name" value="Aamy"/>
    <property type="match status" value="1"/>
</dbReference>
<evidence type="ECO:0000259" key="10">
    <source>
        <dbReference type="PROSITE" id="PS51166"/>
    </source>
</evidence>
<feature type="domain" description="CBM20" evidence="10">
    <location>
        <begin position="556"/>
        <end position="655"/>
    </location>
</feature>
<comment type="cofactor">
    <cofactor evidence="2">
        <name>Ca(2+)</name>
        <dbReference type="ChEBI" id="CHEBI:29108"/>
    </cofactor>
</comment>
<name>A0AAD5UMQ7_9FUNG</name>
<dbReference type="Gene3D" id="3.20.20.80">
    <property type="entry name" value="Glycosidases"/>
    <property type="match status" value="1"/>
</dbReference>
<comment type="catalytic activity">
    <reaction evidence="1 9">
        <text>Endohydrolysis of (1-&gt;4)-alpha-D-glucosidic linkages in polysaccharides containing three or more (1-&gt;4)-alpha-linked D-glucose units.</text>
        <dbReference type="EC" id="3.2.1.1"/>
    </reaction>
</comment>
<dbReference type="PROSITE" id="PS51166">
    <property type="entry name" value="CBM20"/>
    <property type="match status" value="1"/>
</dbReference>
<dbReference type="SUPFAM" id="SSF51011">
    <property type="entry name" value="Glycosyl hydrolase domain"/>
    <property type="match status" value="1"/>
</dbReference>
<dbReference type="EMBL" id="JADGKB010000013">
    <property type="protein sequence ID" value="KAJ3260189.1"/>
    <property type="molecule type" value="Genomic_DNA"/>
</dbReference>
<dbReference type="InterPro" id="IPR013780">
    <property type="entry name" value="Glyco_hydro_b"/>
</dbReference>
<keyword evidence="6 9" id="KW-0119">Carbohydrate metabolism</keyword>
<dbReference type="InterPro" id="IPR013783">
    <property type="entry name" value="Ig-like_fold"/>
</dbReference>
<evidence type="ECO:0000256" key="4">
    <source>
        <dbReference type="ARBA" id="ARBA00012595"/>
    </source>
</evidence>
<evidence type="ECO:0000256" key="6">
    <source>
        <dbReference type="ARBA" id="ARBA00023277"/>
    </source>
</evidence>
<organism evidence="11 12">
    <name type="scientific">Boothiomyces macroporosus</name>
    <dbReference type="NCBI Taxonomy" id="261099"/>
    <lineage>
        <taxon>Eukaryota</taxon>
        <taxon>Fungi</taxon>
        <taxon>Fungi incertae sedis</taxon>
        <taxon>Chytridiomycota</taxon>
        <taxon>Chytridiomycota incertae sedis</taxon>
        <taxon>Chytridiomycetes</taxon>
        <taxon>Rhizophydiales</taxon>
        <taxon>Terramycetaceae</taxon>
        <taxon>Boothiomyces</taxon>
    </lineage>
</organism>
<evidence type="ECO:0000256" key="9">
    <source>
        <dbReference type="RuleBase" id="RU361134"/>
    </source>
</evidence>
<gene>
    <name evidence="11" type="ORF">HK103_001265</name>
</gene>
<evidence type="ECO:0000256" key="1">
    <source>
        <dbReference type="ARBA" id="ARBA00000548"/>
    </source>
</evidence>
<evidence type="ECO:0000256" key="2">
    <source>
        <dbReference type="ARBA" id="ARBA00001913"/>
    </source>
</evidence>
<dbReference type="InterPro" id="IPR006047">
    <property type="entry name" value="GH13_cat_dom"/>
</dbReference>
<dbReference type="InterPro" id="IPR013784">
    <property type="entry name" value="Carb-bd-like_fold"/>
</dbReference>
<keyword evidence="7 9" id="KW-0326">Glycosidase</keyword>
<comment type="caution">
    <text evidence="11">The sequence shown here is derived from an EMBL/GenBank/DDBJ whole genome shotgun (WGS) entry which is preliminary data.</text>
</comment>
<dbReference type="Gene3D" id="2.60.40.1180">
    <property type="entry name" value="Golgi alpha-mannosidase II"/>
    <property type="match status" value="1"/>
</dbReference>
<dbReference type="GO" id="GO:0004556">
    <property type="term" value="F:alpha-amylase activity"/>
    <property type="evidence" value="ECO:0007669"/>
    <property type="project" value="UniProtKB-UniRule"/>
</dbReference>
<dbReference type="SUPFAM" id="SSF51445">
    <property type="entry name" value="(Trans)glycosidases"/>
    <property type="match status" value="1"/>
</dbReference>
<dbReference type="InterPro" id="IPR006046">
    <property type="entry name" value="Alpha_amylase"/>
</dbReference>
<protein>
    <recommendedName>
        <fullName evidence="4 9">Alpha-amylase</fullName>
        <ecNumber evidence="4 9">3.2.1.1</ecNumber>
    </recommendedName>
</protein>
<dbReference type="InterPro" id="IPR002044">
    <property type="entry name" value="CBM20"/>
</dbReference>
<dbReference type="SMART" id="SM01065">
    <property type="entry name" value="CBM_2"/>
    <property type="match status" value="1"/>
</dbReference>
<dbReference type="AlphaFoldDB" id="A0AAD5UMQ7"/>
<dbReference type="PRINTS" id="PR00110">
    <property type="entry name" value="ALPHAAMYLASE"/>
</dbReference>
<proteinExistence type="inferred from homology"/>
<dbReference type="Gene3D" id="2.60.40.10">
    <property type="entry name" value="Immunoglobulins"/>
    <property type="match status" value="1"/>
</dbReference>
<dbReference type="Pfam" id="PF00686">
    <property type="entry name" value="CBM_20"/>
    <property type="match status" value="1"/>
</dbReference>
<evidence type="ECO:0000313" key="11">
    <source>
        <dbReference type="EMBL" id="KAJ3260189.1"/>
    </source>
</evidence>
<reference evidence="11" key="1">
    <citation type="submission" date="2020-05" db="EMBL/GenBank/DDBJ databases">
        <title>Phylogenomic resolution of chytrid fungi.</title>
        <authorList>
            <person name="Stajich J.E."/>
            <person name="Amses K."/>
            <person name="Simmons R."/>
            <person name="Seto K."/>
            <person name="Myers J."/>
            <person name="Bonds A."/>
            <person name="Quandt C.A."/>
            <person name="Barry K."/>
            <person name="Liu P."/>
            <person name="Grigoriev I."/>
            <person name="Longcore J.E."/>
            <person name="James T.Y."/>
        </authorList>
    </citation>
    <scope>NUCLEOTIDE SEQUENCE</scope>
    <source>
        <strain evidence="11">PLAUS21</strain>
    </source>
</reference>
<dbReference type="EC" id="3.2.1.1" evidence="4 9"/>
<accession>A0AAD5UMQ7</accession>
<comment type="similarity">
    <text evidence="3 8">Belongs to the glycosyl hydrolase 13 family.</text>
</comment>